<sequence length="95" mass="10345">MGWLWTSTSRDSDSDRGSISSSDSATASIEKANKFVTPLNPQGIKPCCACPETKKPRDDCFLRNGPPEPGSRAEQACQELIAQHRQCMANLGFTI</sequence>
<evidence type="ECO:0000256" key="2">
    <source>
        <dbReference type="ARBA" id="ARBA00009241"/>
    </source>
</evidence>
<evidence type="ECO:0000256" key="6">
    <source>
        <dbReference type="ARBA" id="ARBA00023157"/>
    </source>
</evidence>
<keyword evidence="11" id="KW-1185">Reference proteome</keyword>
<dbReference type="FunFam" id="1.10.287.1130:FF:000005">
    <property type="entry name" value="Cytochrome c oxidase assembly protein subunit 17"/>
    <property type="match status" value="1"/>
</dbReference>
<gene>
    <name evidence="10" type="primary">Mo03365</name>
    <name evidence="10" type="ORF">E5Q_03365</name>
</gene>
<keyword evidence="5" id="KW-0496">Mitochondrion</keyword>
<evidence type="ECO:0000256" key="4">
    <source>
        <dbReference type="ARBA" id="ARBA00023008"/>
    </source>
</evidence>
<organism evidence="10 11">
    <name type="scientific">Mixia osmundae (strain CBS 9802 / IAM 14324 / JCM 22182 / KY 12970)</name>
    <dbReference type="NCBI Taxonomy" id="764103"/>
    <lineage>
        <taxon>Eukaryota</taxon>
        <taxon>Fungi</taxon>
        <taxon>Dikarya</taxon>
        <taxon>Basidiomycota</taxon>
        <taxon>Pucciniomycotina</taxon>
        <taxon>Mixiomycetes</taxon>
        <taxon>Mixiales</taxon>
        <taxon>Mixiaceae</taxon>
        <taxon>Mixia</taxon>
    </lineage>
</organism>
<evidence type="ECO:0000256" key="9">
    <source>
        <dbReference type="SAM" id="MobiDB-lite"/>
    </source>
</evidence>
<dbReference type="GO" id="GO:0005507">
    <property type="term" value="F:copper ion binding"/>
    <property type="evidence" value="ECO:0007669"/>
    <property type="project" value="InterPro"/>
</dbReference>
<feature type="compositionally biased region" description="Low complexity" evidence="9">
    <location>
        <begin position="17"/>
        <end position="27"/>
    </location>
</feature>
<dbReference type="PANTHER" id="PTHR16719:SF0">
    <property type="entry name" value="CYTOCHROME C OXIDASE COPPER CHAPERONE"/>
    <property type="match status" value="1"/>
</dbReference>
<dbReference type="SUPFAM" id="SSF47072">
    <property type="entry name" value="Cysteine alpha-hairpin motif"/>
    <property type="match status" value="1"/>
</dbReference>
<dbReference type="Pfam" id="PF05051">
    <property type="entry name" value="COX17"/>
    <property type="match status" value="1"/>
</dbReference>
<dbReference type="OrthoDB" id="1915887at2759"/>
<dbReference type="Gene3D" id="1.10.287.1130">
    <property type="entry name" value="CytochromE C oxidase copper chaperone"/>
    <property type="match status" value="1"/>
</dbReference>
<accession>G7E1I4</accession>
<dbReference type="eggNOG" id="KOG3496">
    <property type="taxonomic scope" value="Eukaryota"/>
</dbReference>
<dbReference type="GO" id="GO:0005758">
    <property type="term" value="C:mitochondrial intermembrane space"/>
    <property type="evidence" value="ECO:0007669"/>
    <property type="project" value="UniProtKB-SubCell"/>
</dbReference>
<dbReference type="PROSITE" id="PS51808">
    <property type="entry name" value="CHCH"/>
    <property type="match status" value="1"/>
</dbReference>
<evidence type="ECO:0000256" key="8">
    <source>
        <dbReference type="PIRSR" id="PIRSR607745-1"/>
    </source>
</evidence>
<dbReference type="EMBL" id="BABT02000106">
    <property type="protein sequence ID" value="GAA96694.1"/>
    <property type="molecule type" value="Genomic_DNA"/>
</dbReference>
<dbReference type="FunCoup" id="G7E1I4">
    <property type="interactions" value="117"/>
</dbReference>
<reference evidence="10 11" key="2">
    <citation type="journal article" date="2012" name="Open Biol.">
        <title>Characteristics of nucleosomes and linker DNA regions on the genome of the basidiomycete Mixia osmundae revealed by mono- and dinucleosome mapping.</title>
        <authorList>
            <person name="Nishida H."/>
            <person name="Kondo S."/>
            <person name="Matsumoto T."/>
            <person name="Suzuki Y."/>
            <person name="Yoshikawa H."/>
            <person name="Taylor T.D."/>
            <person name="Sugiyama J."/>
        </authorList>
    </citation>
    <scope>NUCLEOTIDE SEQUENCE [LARGE SCALE GENOMIC DNA]</scope>
    <source>
        <strain evidence="11">CBS 9802 / IAM 14324 / JCM 22182 / KY 12970</strain>
    </source>
</reference>
<dbReference type="GO" id="GO:0033617">
    <property type="term" value="P:mitochondrial respiratory chain complex IV assembly"/>
    <property type="evidence" value="ECO:0007669"/>
    <property type="project" value="TreeGrafter"/>
</dbReference>
<protein>
    <recommendedName>
        <fullName evidence="12">Cytochrome c oxidase copper chaperone</fullName>
    </recommendedName>
</protein>
<evidence type="ECO:0000256" key="7">
    <source>
        <dbReference type="ARBA" id="ARBA00023186"/>
    </source>
</evidence>
<name>G7E1I4_MIXOS</name>
<keyword evidence="6" id="KW-1015">Disulfide bond</keyword>
<dbReference type="HOGENOM" id="CLU_149618_2_1_1"/>
<keyword evidence="3 8" id="KW-0479">Metal-binding</keyword>
<evidence type="ECO:0000313" key="10">
    <source>
        <dbReference type="EMBL" id="GAA96694.1"/>
    </source>
</evidence>
<comment type="subcellular location">
    <subcellularLocation>
        <location evidence="1">Mitochondrion intermembrane space</location>
    </subcellularLocation>
</comment>
<proteinExistence type="inferred from homology"/>
<feature type="binding site" evidence="8">
    <location>
        <position position="48"/>
    </location>
    <ligand>
        <name>Cu cation</name>
        <dbReference type="ChEBI" id="CHEBI:23378"/>
    </ligand>
</feature>
<evidence type="ECO:0008006" key="12">
    <source>
        <dbReference type="Google" id="ProtNLM"/>
    </source>
</evidence>
<dbReference type="InterPro" id="IPR009069">
    <property type="entry name" value="Cys_alpha_HP_mot_SF"/>
</dbReference>
<comment type="caution">
    <text evidence="10">The sequence shown here is derived from an EMBL/GenBank/DDBJ whole genome shotgun (WGS) entry which is preliminary data.</text>
</comment>
<dbReference type="PANTHER" id="PTHR16719">
    <property type="entry name" value="CYTOCHROME C OXIDASE COPPER CHAPERONE"/>
    <property type="match status" value="1"/>
</dbReference>
<dbReference type="GO" id="GO:0016531">
    <property type="term" value="F:copper chaperone activity"/>
    <property type="evidence" value="ECO:0007669"/>
    <property type="project" value="InterPro"/>
</dbReference>
<evidence type="ECO:0000256" key="5">
    <source>
        <dbReference type="ARBA" id="ARBA00023128"/>
    </source>
</evidence>
<dbReference type="OMA" id="ARDECFF"/>
<dbReference type="InterPro" id="IPR007745">
    <property type="entry name" value="Cyt_c_oxidase_Cu-chaperone"/>
</dbReference>
<dbReference type="Proteomes" id="UP000009131">
    <property type="component" value="Unassembled WGS sequence"/>
</dbReference>
<dbReference type="STRING" id="764103.G7E1I4"/>
<evidence type="ECO:0000313" key="11">
    <source>
        <dbReference type="Proteomes" id="UP000009131"/>
    </source>
</evidence>
<reference evidence="10 11" key="1">
    <citation type="journal article" date="2011" name="J. Gen. Appl. Microbiol.">
        <title>Draft genome sequencing of the enigmatic basidiomycete Mixia osmundae.</title>
        <authorList>
            <person name="Nishida H."/>
            <person name="Nagatsuka Y."/>
            <person name="Sugiyama J."/>
        </authorList>
    </citation>
    <scope>NUCLEOTIDE SEQUENCE [LARGE SCALE GENOMIC DNA]</scope>
    <source>
        <strain evidence="11">CBS 9802 / IAM 14324 / JCM 22182 / KY 12970</strain>
    </source>
</reference>
<dbReference type="RefSeq" id="XP_014565154.1">
    <property type="nucleotide sequence ID" value="XM_014709668.1"/>
</dbReference>
<keyword evidence="4 8" id="KW-0186">Copper</keyword>
<comment type="similarity">
    <text evidence="2">Belongs to the COX17 family.</text>
</comment>
<keyword evidence="7" id="KW-0143">Chaperone</keyword>
<evidence type="ECO:0000256" key="1">
    <source>
        <dbReference type="ARBA" id="ARBA00004569"/>
    </source>
</evidence>
<evidence type="ECO:0000256" key="3">
    <source>
        <dbReference type="ARBA" id="ARBA00022723"/>
    </source>
</evidence>
<dbReference type="InParanoid" id="G7E1I4"/>
<dbReference type="AlphaFoldDB" id="G7E1I4"/>
<feature type="region of interest" description="Disordered" evidence="9">
    <location>
        <begin position="1"/>
        <end position="27"/>
    </location>
</feature>
<feature type="binding site" evidence="8">
    <location>
        <position position="47"/>
    </location>
    <ligand>
        <name>Cu cation</name>
        <dbReference type="ChEBI" id="CHEBI:23378"/>
    </ligand>
</feature>